<organism evidence="1 2">
    <name type="scientific">Rubinisphaera italica</name>
    <dbReference type="NCBI Taxonomy" id="2527969"/>
    <lineage>
        <taxon>Bacteria</taxon>
        <taxon>Pseudomonadati</taxon>
        <taxon>Planctomycetota</taxon>
        <taxon>Planctomycetia</taxon>
        <taxon>Planctomycetales</taxon>
        <taxon>Planctomycetaceae</taxon>
        <taxon>Rubinisphaera</taxon>
    </lineage>
</organism>
<protein>
    <submittedName>
        <fullName evidence="1">Uncharacterized protein</fullName>
    </submittedName>
</protein>
<dbReference type="AlphaFoldDB" id="A0A5C5XIY6"/>
<comment type="caution">
    <text evidence="1">The sequence shown here is derived from an EMBL/GenBank/DDBJ whole genome shotgun (WGS) entry which is preliminary data.</text>
</comment>
<dbReference type="EMBL" id="SJPG01000001">
    <property type="protein sequence ID" value="TWT62649.1"/>
    <property type="molecule type" value="Genomic_DNA"/>
</dbReference>
<keyword evidence="2" id="KW-1185">Reference proteome</keyword>
<evidence type="ECO:0000313" key="2">
    <source>
        <dbReference type="Proteomes" id="UP000316095"/>
    </source>
</evidence>
<accession>A0A5C5XIY6</accession>
<name>A0A5C5XIY6_9PLAN</name>
<gene>
    <name evidence="1" type="ORF">Pan54_33930</name>
</gene>
<evidence type="ECO:0000313" key="1">
    <source>
        <dbReference type="EMBL" id="TWT62649.1"/>
    </source>
</evidence>
<reference evidence="1 2" key="1">
    <citation type="submission" date="2019-02" db="EMBL/GenBank/DDBJ databases">
        <title>Deep-cultivation of Planctomycetes and their phenomic and genomic characterization uncovers novel biology.</title>
        <authorList>
            <person name="Wiegand S."/>
            <person name="Jogler M."/>
            <person name="Boedeker C."/>
            <person name="Pinto D."/>
            <person name="Vollmers J."/>
            <person name="Rivas-Marin E."/>
            <person name="Kohn T."/>
            <person name="Peeters S.H."/>
            <person name="Heuer A."/>
            <person name="Rast P."/>
            <person name="Oberbeckmann S."/>
            <person name="Bunk B."/>
            <person name="Jeske O."/>
            <person name="Meyerdierks A."/>
            <person name="Storesund J.E."/>
            <person name="Kallscheuer N."/>
            <person name="Luecker S."/>
            <person name="Lage O.M."/>
            <person name="Pohl T."/>
            <person name="Merkel B.J."/>
            <person name="Hornburger P."/>
            <person name="Mueller R.-W."/>
            <person name="Bruemmer F."/>
            <person name="Labrenz M."/>
            <person name="Spormann A.M."/>
            <person name="Op Den Camp H."/>
            <person name="Overmann J."/>
            <person name="Amann R."/>
            <person name="Jetten M.S.M."/>
            <person name="Mascher T."/>
            <person name="Medema M.H."/>
            <person name="Devos D.P."/>
            <person name="Kaster A.-K."/>
            <person name="Ovreas L."/>
            <person name="Rohde M."/>
            <person name="Galperin M.Y."/>
            <person name="Jogler C."/>
        </authorList>
    </citation>
    <scope>NUCLEOTIDE SEQUENCE [LARGE SCALE GENOMIC DNA]</scope>
    <source>
        <strain evidence="1 2">Pan54</strain>
    </source>
</reference>
<dbReference type="Proteomes" id="UP000316095">
    <property type="component" value="Unassembled WGS sequence"/>
</dbReference>
<proteinExistence type="predicted"/>
<sequence>MRMALYRDKTVQFIMSGGVLRSDPRAEGIALDG</sequence>